<reference evidence="8 9" key="1">
    <citation type="submission" date="2019-08" db="EMBL/GenBank/DDBJ databases">
        <authorList>
            <person name="Peeters C."/>
        </authorList>
    </citation>
    <scope>NUCLEOTIDE SEQUENCE [LARGE SCALE GENOMIC DNA]</scope>
    <source>
        <strain evidence="8 9">LMG 31108</strain>
    </source>
</reference>
<keyword evidence="3" id="KW-0677">Repeat</keyword>
<dbReference type="Pfam" id="PF00132">
    <property type="entry name" value="Hexapep"/>
    <property type="match status" value="1"/>
</dbReference>
<dbReference type="Pfam" id="PF17836">
    <property type="entry name" value="PglD_N"/>
    <property type="match status" value="1"/>
</dbReference>
<dbReference type="CDD" id="cd03360">
    <property type="entry name" value="LbH_AT_putative"/>
    <property type="match status" value="1"/>
</dbReference>
<evidence type="ECO:0000259" key="7">
    <source>
        <dbReference type="Pfam" id="PF17836"/>
    </source>
</evidence>
<dbReference type="Gene3D" id="3.40.50.20">
    <property type="match status" value="1"/>
</dbReference>
<evidence type="ECO:0000256" key="1">
    <source>
        <dbReference type="ARBA" id="ARBA00007274"/>
    </source>
</evidence>
<feature type="binding site" evidence="6">
    <location>
        <position position="70"/>
    </location>
    <ligand>
        <name>substrate</name>
    </ligand>
</feature>
<accession>A0A5E4UQ28</accession>
<dbReference type="PANTHER" id="PTHR43300:SF7">
    <property type="entry name" value="UDP-N-ACETYLBACILLOSAMINE N-ACETYLTRANSFERASE"/>
    <property type="match status" value="1"/>
</dbReference>
<dbReference type="InterPro" id="IPR050179">
    <property type="entry name" value="Trans_hexapeptide_repeat"/>
</dbReference>
<dbReference type="EC" id="2.3.1.-" evidence="8"/>
<evidence type="ECO:0000256" key="6">
    <source>
        <dbReference type="PIRSR" id="PIRSR620019-2"/>
    </source>
</evidence>
<dbReference type="InterPro" id="IPR041561">
    <property type="entry name" value="PglD_N"/>
</dbReference>
<keyword evidence="2 8" id="KW-0808">Transferase</keyword>
<evidence type="ECO:0000313" key="9">
    <source>
        <dbReference type="Proteomes" id="UP000406256"/>
    </source>
</evidence>
<dbReference type="SUPFAM" id="SSF51161">
    <property type="entry name" value="Trimeric LpxA-like enzymes"/>
    <property type="match status" value="1"/>
</dbReference>
<feature type="domain" description="PglD N-terminal" evidence="7">
    <location>
        <begin position="5"/>
        <end position="71"/>
    </location>
</feature>
<dbReference type="GO" id="GO:0016746">
    <property type="term" value="F:acyltransferase activity"/>
    <property type="evidence" value="ECO:0007669"/>
    <property type="project" value="UniProtKB-KW"/>
</dbReference>
<keyword evidence="4 8" id="KW-0012">Acyltransferase</keyword>
<dbReference type="EMBL" id="CABPSB010000006">
    <property type="protein sequence ID" value="VVE01129.1"/>
    <property type="molecule type" value="Genomic_DNA"/>
</dbReference>
<keyword evidence="9" id="KW-1185">Reference proteome</keyword>
<dbReference type="InterPro" id="IPR018357">
    <property type="entry name" value="Hexapep_transf_CS"/>
</dbReference>
<dbReference type="InterPro" id="IPR011004">
    <property type="entry name" value="Trimer_LpxA-like_sf"/>
</dbReference>
<evidence type="ECO:0000256" key="3">
    <source>
        <dbReference type="ARBA" id="ARBA00022737"/>
    </source>
</evidence>
<dbReference type="PROSITE" id="PS00101">
    <property type="entry name" value="HEXAPEP_TRANSFERASES"/>
    <property type="match status" value="1"/>
</dbReference>
<dbReference type="Proteomes" id="UP000406256">
    <property type="component" value="Unassembled WGS sequence"/>
</dbReference>
<sequence length="204" mass="20659">MTNSKLYVLGGGGHAKVVIDSLRAGGATIDGLIDPRLEVGTRVLGVPVIGGDEWMDKLDPNEARLANGVGATVKSRVNRKLFDLWSAKGFAFVSVLHPSAIVGAEVELAQGCQIMAGAILQPHAKIGTGTVINTAASIDHDCVVGAHCFIAPMVALCGGAAVGEGSFVGAGATLLPGVKVGNNALIAAGVVVDTDVADGDYFSR</sequence>
<gene>
    <name evidence="8" type="primary">epsM</name>
    <name evidence="8" type="ORF">PAN31108_02136</name>
</gene>
<proteinExistence type="inferred from homology"/>
<dbReference type="Gene3D" id="2.160.10.10">
    <property type="entry name" value="Hexapeptide repeat proteins"/>
    <property type="match status" value="1"/>
</dbReference>
<comment type="similarity">
    <text evidence="1">Belongs to the transferase hexapeptide repeat family.</text>
</comment>
<dbReference type="OrthoDB" id="272049at2"/>
<organism evidence="8 9">
    <name type="scientific">Pandoraea anhela</name>
    <dbReference type="NCBI Taxonomy" id="2508295"/>
    <lineage>
        <taxon>Bacteria</taxon>
        <taxon>Pseudomonadati</taxon>
        <taxon>Pseudomonadota</taxon>
        <taxon>Betaproteobacteria</taxon>
        <taxon>Burkholderiales</taxon>
        <taxon>Burkholderiaceae</taxon>
        <taxon>Pandoraea</taxon>
    </lineage>
</organism>
<name>A0A5E4UQ28_9BURK</name>
<dbReference type="PANTHER" id="PTHR43300">
    <property type="entry name" value="ACETYLTRANSFERASE"/>
    <property type="match status" value="1"/>
</dbReference>
<evidence type="ECO:0000256" key="2">
    <source>
        <dbReference type="ARBA" id="ARBA00022679"/>
    </source>
</evidence>
<dbReference type="NCBIfam" id="TIGR03570">
    <property type="entry name" value="NeuD_NnaD"/>
    <property type="match status" value="1"/>
</dbReference>
<feature type="site" description="Increases basicity of active site His" evidence="5">
    <location>
        <position position="141"/>
    </location>
</feature>
<dbReference type="InterPro" id="IPR020019">
    <property type="entry name" value="AcTrfase_PglD-like"/>
</dbReference>
<dbReference type="RefSeq" id="WP_150668841.1">
    <property type="nucleotide sequence ID" value="NZ_CABPSB010000006.1"/>
</dbReference>
<evidence type="ECO:0000313" key="8">
    <source>
        <dbReference type="EMBL" id="VVE01129.1"/>
    </source>
</evidence>
<protein>
    <submittedName>
        <fullName evidence="8">Acetyltransferase EpsM</fullName>
        <ecNumber evidence="8">2.3.1.-</ecNumber>
    </submittedName>
</protein>
<feature type="active site" description="Proton acceptor" evidence="5">
    <location>
        <position position="140"/>
    </location>
</feature>
<evidence type="ECO:0000256" key="5">
    <source>
        <dbReference type="PIRSR" id="PIRSR620019-1"/>
    </source>
</evidence>
<dbReference type="InterPro" id="IPR001451">
    <property type="entry name" value="Hexapep"/>
</dbReference>
<dbReference type="AlphaFoldDB" id="A0A5E4UQ28"/>
<evidence type="ECO:0000256" key="4">
    <source>
        <dbReference type="ARBA" id="ARBA00023315"/>
    </source>
</evidence>